<comment type="caution">
    <text evidence="2">The sequence shown here is derived from an EMBL/GenBank/DDBJ whole genome shotgun (WGS) entry which is preliminary data.</text>
</comment>
<evidence type="ECO:0000256" key="1">
    <source>
        <dbReference type="SAM" id="Phobius"/>
    </source>
</evidence>
<keyword evidence="1" id="KW-0472">Membrane</keyword>
<sequence>MPTAAVIGGLAVTGLVVVATAAVLIVRYALAGTSSADRARILAGVAEVVRAIRGRR</sequence>
<keyword evidence="1" id="KW-0812">Transmembrane</keyword>
<feature type="transmembrane region" description="Helical" evidence="1">
    <location>
        <begin position="6"/>
        <end position="30"/>
    </location>
</feature>
<organism evidence="2 3">
    <name type="scientific">Actinacidiphila acididurans</name>
    <dbReference type="NCBI Taxonomy" id="2784346"/>
    <lineage>
        <taxon>Bacteria</taxon>
        <taxon>Bacillati</taxon>
        <taxon>Actinomycetota</taxon>
        <taxon>Actinomycetes</taxon>
        <taxon>Kitasatosporales</taxon>
        <taxon>Streptomycetaceae</taxon>
        <taxon>Actinacidiphila</taxon>
    </lineage>
</organism>
<keyword evidence="1" id="KW-1133">Transmembrane helix</keyword>
<dbReference type="RefSeq" id="WP_205360160.1">
    <property type="nucleotide sequence ID" value="NZ_JADKYB010000017.1"/>
</dbReference>
<dbReference type="EMBL" id="JADKYB010000017">
    <property type="protein sequence ID" value="MBM9508283.1"/>
    <property type="molecule type" value="Genomic_DNA"/>
</dbReference>
<reference evidence="2 3" key="1">
    <citation type="submission" date="2021-01" db="EMBL/GenBank/DDBJ databases">
        <title>Streptomyces acididurans sp. nov., isolated from a peat swamp forest soil.</title>
        <authorList>
            <person name="Chantavorakit T."/>
            <person name="Duangmal K."/>
        </authorList>
    </citation>
    <scope>NUCLEOTIDE SEQUENCE [LARGE SCALE GENOMIC DNA]</scope>
    <source>
        <strain evidence="2 3">KK5PA1</strain>
    </source>
</reference>
<evidence type="ECO:0000313" key="3">
    <source>
        <dbReference type="Proteomes" id="UP000749040"/>
    </source>
</evidence>
<evidence type="ECO:0000313" key="2">
    <source>
        <dbReference type="EMBL" id="MBM9508283.1"/>
    </source>
</evidence>
<dbReference type="Proteomes" id="UP000749040">
    <property type="component" value="Unassembled WGS sequence"/>
</dbReference>
<protein>
    <submittedName>
        <fullName evidence="2">Uncharacterized protein</fullName>
    </submittedName>
</protein>
<proteinExistence type="predicted"/>
<name>A0ABS2U273_9ACTN</name>
<gene>
    <name evidence="2" type="ORF">ITX44_27750</name>
</gene>
<accession>A0ABS2U273</accession>
<keyword evidence="3" id="KW-1185">Reference proteome</keyword>